<dbReference type="GeneID" id="18937133"/>
<accession>F4RCP3</accession>
<dbReference type="KEGG" id="mlr:MELLADRAFT_95108"/>
<dbReference type="VEuPathDB" id="FungiDB:MELLADRAFT_95108"/>
<dbReference type="AlphaFoldDB" id="F4RCP3"/>
<keyword evidence="2" id="KW-1185">Reference proteome</keyword>
<sequence length="52" mass="6107">MRKINLNDVLRWPPHPARHARNIQTQCTINAYFESPASNHNIMMKMWGSQNS</sequence>
<dbReference type="HOGENOM" id="CLU_3087730_0_0_1"/>
<name>F4RCP3_MELLP</name>
<dbReference type="Proteomes" id="UP000001072">
    <property type="component" value="Unassembled WGS sequence"/>
</dbReference>
<evidence type="ECO:0000313" key="2">
    <source>
        <dbReference type="Proteomes" id="UP000001072"/>
    </source>
</evidence>
<reference evidence="2" key="1">
    <citation type="journal article" date="2011" name="Proc. Natl. Acad. Sci. U.S.A.">
        <title>Obligate biotrophy features unraveled by the genomic analysis of rust fungi.</title>
        <authorList>
            <person name="Duplessis S."/>
            <person name="Cuomo C.A."/>
            <person name="Lin Y.-C."/>
            <person name="Aerts A."/>
            <person name="Tisserant E."/>
            <person name="Veneault-Fourrey C."/>
            <person name="Joly D.L."/>
            <person name="Hacquard S."/>
            <person name="Amselem J."/>
            <person name="Cantarel B.L."/>
            <person name="Chiu R."/>
            <person name="Coutinho P.M."/>
            <person name="Feau N."/>
            <person name="Field M."/>
            <person name="Frey P."/>
            <person name="Gelhaye E."/>
            <person name="Goldberg J."/>
            <person name="Grabherr M.G."/>
            <person name="Kodira C.D."/>
            <person name="Kohler A."/>
            <person name="Kuees U."/>
            <person name="Lindquist E.A."/>
            <person name="Lucas S.M."/>
            <person name="Mago R."/>
            <person name="Mauceli E."/>
            <person name="Morin E."/>
            <person name="Murat C."/>
            <person name="Pangilinan J.L."/>
            <person name="Park R."/>
            <person name="Pearson M."/>
            <person name="Quesneville H."/>
            <person name="Rouhier N."/>
            <person name="Sakthikumar S."/>
            <person name="Salamov A.A."/>
            <person name="Schmutz J."/>
            <person name="Selles B."/>
            <person name="Shapiro H."/>
            <person name="Tanguay P."/>
            <person name="Tuskan G.A."/>
            <person name="Henrissat B."/>
            <person name="Van de Peer Y."/>
            <person name="Rouze P."/>
            <person name="Ellis J.G."/>
            <person name="Dodds P.N."/>
            <person name="Schein J.E."/>
            <person name="Zhong S."/>
            <person name="Hamelin R.C."/>
            <person name="Grigoriev I.V."/>
            <person name="Szabo L.J."/>
            <person name="Martin F."/>
        </authorList>
    </citation>
    <scope>NUCLEOTIDE SEQUENCE [LARGE SCALE GENOMIC DNA]</scope>
    <source>
        <strain evidence="2">98AG31 / pathotype 3-4-7</strain>
    </source>
</reference>
<proteinExistence type="predicted"/>
<protein>
    <submittedName>
        <fullName evidence="1">Uncharacterized protein</fullName>
    </submittedName>
</protein>
<gene>
    <name evidence="1" type="ORF">MELLADRAFT_95108</name>
</gene>
<dbReference type="InParanoid" id="F4RCP3"/>
<dbReference type="RefSeq" id="XP_007407067.1">
    <property type="nucleotide sequence ID" value="XM_007407005.1"/>
</dbReference>
<organism evidence="2">
    <name type="scientific">Melampsora larici-populina (strain 98AG31 / pathotype 3-4-7)</name>
    <name type="common">Poplar leaf rust fungus</name>
    <dbReference type="NCBI Taxonomy" id="747676"/>
    <lineage>
        <taxon>Eukaryota</taxon>
        <taxon>Fungi</taxon>
        <taxon>Dikarya</taxon>
        <taxon>Basidiomycota</taxon>
        <taxon>Pucciniomycotina</taxon>
        <taxon>Pucciniomycetes</taxon>
        <taxon>Pucciniales</taxon>
        <taxon>Melampsoraceae</taxon>
        <taxon>Melampsora</taxon>
    </lineage>
</organism>
<dbReference type="EMBL" id="GL883096">
    <property type="protein sequence ID" value="EGG10013.1"/>
    <property type="molecule type" value="Genomic_DNA"/>
</dbReference>
<evidence type="ECO:0000313" key="1">
    <source>
        <dbReference type="EMBL" id="EGG10013.1"/>
    </source>
</evidence>